<dbReference type="SMART" id="SM00202">
    <property type="entry name" value="SR"/>
    <property type="match status" value="1"/>
</dbReference>
<evidence type="ECO:0000256" key="1">
    <source>
        <dbReference type="ARBA" id="ARBA00004167"/>
    </source>
</evidence>
<dbReference type="Proteomes" id="UP000515152">
    <property type="component" value="Chromosome 4"/>
</dbReference>
<feature type="transmembrane region" description="Helical" evidence="11">
    <location>
        <begin position="403"/>
        <end position="425"/>
    </location>
</feature>
<proteinExistence type="predicted"/>
<dbReference type="GeneID" id="105906408"/>
<evidence type="ECO:0000256" key="7">
    <source>
        <dbReference type="ARBA" id="ARBA00023157"/>
    </source>
</evidence>
<evidence type="ECO:0000256" key="5">
    <source>
        <dbReference type="ARBA" id="ARBA00022989"/>
    </source>
</evidence>
<dbReference type="PANTHER" id="PTHR48071">
    <property type="entry name" value="SRCR DOMAIN-CONTAINING PROTEIN"/>
    <property type="match status" value="1"/>
</dbReference>
<keyword evidence="3" id="KW-0732">Signal</keyword>
<dbReference type="OrthoDB" id="536948at2759"/>
<dbReference type="FunFam" id="2.60.40.10:FF:000033">
    <property type="entry name" value="Killer cell immunoglobulin-like receptor"/>
    <property type="match status" value="1"/>
</dbReference>
<evidence type="ECO:0000256" key="6">
    <source>
        <dbReference type="ARBA" id="ARBA00023136"/>
    </source>
</evidence>
<evidence type="ECO:0000313" key="16">
    <source>
        <dbReference type="RefSeq" id="XP_042563590.1"/>
    </source>
</evidence>
<keyword evidence="7 10" id="KW-1015">Disulfide bond</keyword>
<evidence type="ECO:0000259" key="12">
    <source>
        <dbReference type="PROSITE" id="PS50287"/>
    </source>
</evidence>
<dbReference type="PROSITE" id="PS50835">
    <property type="entry name" value="IG_LIKE"/>
    <property type="match status" value="1"/>
</dbReference>
<dbReference type="InterPro" id="IPR003599">
    <property type="entry name" value="Ig_sub"/>
</dbReference>
<keyword evidence="5 11" id="KW-1133">Transmembrane helix</keyword>
<comment type="caution">
    <text evidence="10">Lacks conserved residue(s) required for the propagation of feature annotation.</text>
</comment>
<feature type="domain" description="Ig-like" evidence="13">
    <location>
        <begin position="193"/>
        <end position="265"/>
    </location>
</feature>
<dbReference type="AlphaFoldDB" id="A0A8M1KPG0"/>
<name>A0A8M1KPG0_CLUHA</name>
<dbReference type="FunFam" id="2.60.40.10:FF:001946">
    <property type="entry name" value="Antigen WC1.1"/>
    <property type="match status" value="1"/>
</dbReference>
<dbReference type="Pfam" id="PF13895">
    <property type="entry name" value="Ig_2"/>
    <property type="match status" value="1"/>
</dbReference>
<dbReference type="PANTHER" id="PTHR48071:SF23">
    <property type="entry name" value="SI:CH211-150O23.3"/>
    <property type="match status" value="1"/>
</dbReference>
<dbReference type="RefSeq" id="XP_042563590.1">
    <property type="nucleotide sequence ID" value="XM_042707656.1"/>
</dbReference>
<evidence type="ECO:0000313" key="17">
    <source>
        <dbReference type="RefSeq" id="XP_042563591.1"/>
    </source>
</evidence>
<dbReference type="InterPro" id="IPR007110">
    <property type="entry name" value="Ig-like_dom"/>
</dbReference>
<dbReference type="GO" id="GO:0031638">
    <property type="term" value="P:zymogen activation"/>
    <property type="evidence" value="ECO:0007669"/>
    <property type="project" value="TreeGrafter"/>
</dbReference>
<accession>A0A8M1KPG0</accession>
<keyword evidence="14" id="KW-1185">Reference proteome</keyword>
<dbReference type="PROSITE" id="PS50287">
    <property type="entry name" value="SRCR_2"/>
    <property type="match status" value="1"/>
</dbReference>
<comment type="subcellular location">
    <subcellularLocation>
        <location evidence="1">Membrane</location>
        <topology evidence="1">Single-pass membrane protein</topology>
    </subcellularLocation>
</comment>
<dbReference type="RefSeq" id="XP_042563589.1">
    <property type="nucleotide sequence ID" value="XM_042707655.1"/>
</dbReference>
<evidence type="ECO:0000259" key="13">
    <source>
        <dbReference type="PROSITE" id="PS50835"/>
    </source>
</evidence>
<dbReference type="FunFam" id="3.10.250.10:FF:000016">
    <property type="entry name" value="Scavenger receptor cysteine-rich protein type 12"/>
    <property type="match status" value="1"/>
</dbReference>
<dbReference type="RefSeq" id="XP_042563591.1">
    <property type="nucleotide sequence ID" value="XM_042707657.1"/>
</dbReference>
<evidence type="ECO:0000313" key="14">
    <source>
        <dbReference type="Proteomes" id="UP000515152"/>
    </source>
</evidence>
<protein>
    <submittedName>
        <fullName evidence="15 16">Uncharacterized protein si:ch211-150o23.3 isoform X1</fullName>
    </submittedName>
</protein>
<dbReference type="SMART" id="SM00409">
    <property type="entry name" value="IG"/>
    <property type="match status" value="2"/>
</dbReference>
<keyword evidence="4" id="KW-0677">Repeat</keyword>
<organism evidence="14 15">
    <name type="scientific">Clupea harengus</name>
    <name type="common">Atlantic herring</name>
    <dbReference type="NCBI Taxonomy" id="7950"/>
    <lineage>
        <taxon>Eukaryota</taxon>
        <taxon>Metazoa</taxon>
        <taxon>Chordata</taxon>
        <taxon>Craniata</taxon>
        <taxon>Vertebrata</taxon>
        <taxon>Euteleostomi</taxon>
        <taxon>Actinopterygii</taxon>
        <taxon>Neopterygii</taxon>
        <taxon>Teleostei</taxon>
        <taxon>Clupei</taxon>
        <taxon>Clupeiformes</taxon>
        <taxon>Clupeoidei</taxon>
        <taxon>Clupeidae</taxon>
        <taxon>Clupea</taxon>
    </lineage>
</organism>
<keyword evidence="8" id="KW-0325">Glycoprotein</keyword>
<keyword evidence="2 11" id="KW-0812">Transmembrane</keyword>
<feature type="domain" description="SRCR" evidence="12">
    <location>
        <begin position="95"/>
        <end position="190"/>
    </location>
</feature>
<dbReference type="Pfam" id="PF00530">
    <property type="entry name" value="SRCR"/>
    <property type="match status" value="1"/>
</dbReference>
<dbReference type="InterPro" id="IPR001190">
    <property type="entry name" value="SRCR"/>
</dbReference>
<dbReference type="KEGG" id="char:105906408"/>
<evidence type="ECO:0000256" key="9">
    <source>
        <dbReference type="ARBA" id="ARBA00023319"/>
    </source>
</evidence>
<evidence type="ECO:0000256" key="4">
    <source>
        <dbReference type="ARBA" id="ARBA00022737"/>
    </source>
</evidence>
<evidence type="ECO:0000256" key="10">
    <source>
        <dbReference type="PROSITE-ProRule" id="PRU00196"/>
    </source>
</evidence>
<dbReference type="GO" id="GO:0005886">
    <property type="term" value="C:plasma membrane"/>
    <property type="evidence" value="ECO:0007669"/>
    <property type="project" value="TreeGrafter"/>
</dbReference>
<keyword evidence="9" id="KW-0393">Immunoglobulin domain</keyword>
<dbReference type="GO" id="GO:0005615">
    <property type="term" value="C:extracellular space"/>
    <property type="evidence" value="ECO:0007669"/>
    <property type="project" value="TreeGrafter"/>
</dbReference>
<evidence type="ECO:0000256" key="2">
    <source>
        <dbReference type="ARBA" id="ARBA00022692"/>
    </source>
</evidence>
<keyword evidence="6 11" id="KW-0472">Membrane</keyword>
<evidence type="ECO:0000256" key="3">
    <source>
        <dbReference type="ARBA" id="ARBA00022729"/>
    </source>
</evidence>
<reference evidence="15 16" key="1">
    <citation type="submission" date="2025-04" db="UniProtKB">
        <authorList>
            <consortium name="RefSeq"/>
        </authorList>
    </citation>
    <scope>IDENTIFICATION</scope>
</reference>
<evidence type="ECO:0000256" key="11">
    <source>
        <dbReference type="SAM" id="Phobius"/>
    </source>
</evidence>
<feature type="disulfide bond" evidence="10">
    <location>
        <begin position="162"/>
        <end position="172"/>
    </location>
</feature>
<sequence length="457" mass="51480">MVVRPRIGSTRCLTIFTVDVQVFFHPLYDKQLLGFHRTTYEQVRDLRGIWSSFITSFVVMESAKIPSPMARIALVLSTLGCSIVYVNVEALDLVTKVIGDGHECRGRVEINHEGLWVTVCNRGWDMSDTRTVCREVGCWLVSLPSGFKFSPNRAVWLNHVSCTDEEPDLTQCSHSNRNCTILDEAMIDCTGKPVLSILSPFTAFQVGEAIHFSCTAPSGPKFLNFHLYKKGVETPLVTQRADNGQRRMELTLSDVEVTHQGTYSCVNSDRRSSHPPLHMYHSNFIDIAVVELNRPQIWYNTSMEAPSGWVFKGESFSVTCSTHPLYPGGSFQLRLIRPNGTVRHSLPALTSTVTFTFSNAHTQNEGYYCCQYKVQMGKRMLASRESQPLPISVRDTDLAMSPVMISLLVSGLTFVVATFIILIVFRILSKRKRKLTELERESRTCVDNTYIALTTIK</sequence>
<evidence type="ECO:0000313" key="15">
    <source>
        <dbReference type="RefSeq" id="XP_042563589.1"/>
    </source>
</evidence>
<gene>
    <name evidence="15 16 17" type="primary">si:ch211-150o23.3</name>
</gene>
<evidence type="ECO:0000256" key="8">
    <source>
        <dbReference type="ARBA" id="ARBA00023180"/>
    </source>
</evidence>
<dbReference type="GO" id="GO:0004252">
    <property type="term" value="F:serine-type endopeptidase activity"/>
    <property type="evidence" value="ECO:0007669"/>
    <property type="project" value="TreeGrafter"/>
</dbReference>